<reference evidence="11" key="3">
    <citation type="submission" date="2015-06" db="UniProtKB">
        <authorList>
            <consortium name="EnsemblMetazoa"/>
        </authorList>
    </citation>
    <scope>IDENTIFICATION</scope>
</reference>
<dbReference type="PROSITE" id="PS50178">
    <property type="entry name" value="ZF_FYVE"/>
    <property type="match status" value="1"/>
</dbReference>
<evidence type="ECO:0000256" key="4">
    <source>
        <dbReference type="ARBA" id="ARBA00022833"/>
    </source>
</evidence>
<reference evidence="12" key="1">
    <citation type="submission" date="2012-12" db="EMBL/GenBank/DDBJ databases">
        <authorList>
            <person name="Hellsten U."/>
            <person name="Grimwood J."/>
            <person name="Chapman J.A."/>
            <person name="Shapiro H."/>
            <person name="Aerts A."/>
            <person name="Otillar R.P."/>
            <person name="Terry A.Y."/>
            <person name="Boore J.L."/>
            <person name="Simakov O."/>
            <person name="Marletaz F."/>
            <person name="Cho S.-J."/>
            <person name="Edsinger-Gonzales E."/>
            <person name="Havlak P."/>
            <person name="Kuo D.-H."/>
            <person name="Larsson T."/>
            <person name="Lv J."/>
            <person name="Arendt D."/>
            <person name="Savage R."/>
            <person name="Osoegawa K."/>
            <person name="de Jong P."/>
            <person name="Lindberg D.R."/>
            <person name="Seaver E.C."/>
            <person name="Weisblat D.A."/>
            <person name="Putnam N.H."/>
            <person name="Grigoriev I.V."/>
            <person name="Rokhsar D.S."/>
        </authorList>
    </citation>
    <scope>NUCLEOTIDE SEQUENCE</scope>
    <source>
        <strain evidence="12">I ESC-2004</strain>
    </source>
</reference>
<dbReference type="SUPFAM" id="SSF57903">
    <property type="entry name" value="FYVE/PHD zinc finger"/>
    <property type="match status" value="1"/>
</dbReference>
<keyword evidence="3 5" id="KW-0863">Zinc-finger</keyword>
<dbReference type="GO" id="GO:0008270">
    <property type="term" value="F:zinc ion binding"/>
    <property type="evidence" value="ECO:0007669"/>
    <property type="project" value="UniProtKB-KW"/>
</dbReference>
<dbReference type="EnsemblMetazoa" id="CapteT202548">
    <property type="protein sequence ID" value="CapteP202548"/>
    <property type="gene ID" value="CapteG202548"/>
</dbReference>
<dbReference type="GO" id="GO:0042734">
    <property type="term" value="C:presynaptic membrane"/>
    <property type="evidence" value="ECO:0007669"/>
    <property type="project" value="TreeGrafter"/>
</dbReference>
<dbReference type="STRING" id="283909.R7V5P8"/>
<dbReference type="Proteomes" id="UP000014760">
    <property type="component" value="Unassembled WGS sequence"/>
</dbReference>
<accession>R7V5P8</accession>
<dbReference type="OMA" id="HIILEVM"/>
<dbReference type="GO" id="GO:0031267">
    <property type="term" value="F:small GTPase binding"/>
    <property type="evidence" value="ECO:0007669"/>
    <property type="project" value="InterPro"/>
</dbReference>
<organism evidence="10">
    <name type="scientific">Capitella teleta</name>
    <name type="common">Polychaete worm</name>
    <dbReference type="NCBI Taxonomy" id="283909"/>
    <lineage>
        <taxon>Eukaryota</taxon>
        <taxon>Metazoa</taxon>
        <taxon>Spiralia</taxon>
        <taxon>Lophotrochozoa</taxon>
        <taxon>Annelida</taxon>
        <taxon>Polychaeta</taxon>
        <taxon>Sedentaria</taxon>
        <taxon>Scolecida</taxon>
        <taxon>Capitellidae</taxon>
        <taxon>Capitella</taxon>
    </lineage>
</organism>
<evidence type="ECO:0000256" key="3">
    <source>
        <dbReference type="ARBA" id="ARBA00022771"/>
    </source>
</evidence>
<dbReference type="InterPro" id="IPR011011">
    <property type="entry name" value="Znf_FYVE_PHD"/>
</dbReference>
<dbReference type="GO" id="GO:0042391">
    <property type="term" value="P:regulation of membrane potential"/>
    <property type="evidence" value="ECO:0007669"/>
    <property type="project" value="TreeGrafter"/>
</dbReference>
<feature type="domain" description="FYVE-type" evidence="8">
    <location>
        <begin position="72"/>
        <end position="128"/>
    </location>
</feature>
<dbReference type="GO" id="GO:0048788">
    <property type="term" value="C:cytoskeleton of presynaptic active zone"/>
    <property type="evidence" value="ECO:0007669"/>
    <property type="project" value="TreeGrafter"/>
</dbReference>
<keyword evidence="2" id="KW-0677">Repeat</keyword>
<protein>
    <recommendedName>
        <fullName evidence="13">FYVE-type domain-containing protein</fullName>
    </recommendedName>
</protein>
<evidence type="ECO:0000259" key="9">
    <source>
        <dbReference type="PROSITE" id="PS50916"/>
    </source>
</evidence>
<dbReference type="InterPro" id="IPR017455">
    <property type="entry name" value="Znf_FYVE-rel"/>
</dbReference>
<dbReference type="PROSITE" id="PS50916">
    <property type="entry name" value="RABBD"/>
    <property type="match status" value="1"/>
</dbReference>
<dbReference type="EMBL" id="KB294939">
    <property type="protein sequence ID" value="ELU13904.1"/>
    <property type="molecule type" value="Genomic_DNA"/>
</dbReference>
<evidence type="ECO:0000256" key="7">
    <source>
        <dbReference type="SAM" id="MobiDB-lite"/>
    </source>
</evidence>
<dbReference type="OrthoDB" id="420032at2759"/>
<dbReference type="GO" id="GO:0044325">
    <property type="term" value="F:transmembrane transporter binding"/>
    <property type="evidence" value="ECO:0007669"/>
    <property type="project" value="TreeGrafter"/>
</dbReference>
<dbReference type="GO" id="GO:0006886">
    <property type="term" value="P:intracellular protein transport"/>
    <property type="evidence" value="ECO:0007669"/>
    <property type="project" value="InterPro"/>
</dbReference>
<dbReference type="HOGENOM" id="CLU_138764_0_0_1"/>
<feature type="coiled-coil region" evidence="6">
    <location>
        <begin position="30"/>
        <end position="64"/>
    </location>
</feature>
<evidence type="ECO:0000256" key="1">
    <source>
        <dbReference type="ARBA" id="ARBA00022723"/>
    </source>
</evidence>
<dbReference type="Gene3D" id="3.30.40.10">
    <property type="entry name" value="Zinc/RING finger domain, C3HC4 (zinc finger)"/>
    <property type="match status" value="1"/>
</dbReference>
<dbReference type="EMBL" id="AMQN01005023">
    <property type="status" value="NOT_ANNOTATED_CDS"/>
    <property type="molecule type" value="Genomic_DNA"/>
</dbReference>
<evidence type="ECO:0008006" key="13">
    <source>
        <dbReference type="Google" id="ProtNLM"/>
    </source>
</evidence>
<keyword evidence="4" id="KW-0862">Zinc</keyword>
<keyword evidence="1" id="KW-0479">Metal-binding</keyword>
<evidence type="ECO:0000313" key="12">
    <source>
        <dbReference type="Proteomes" id="UP000014760"/>
    </source>
</evidence>
<name>R7V5P8_CAPTE</name>
<dbReference type="PANTHER" id="PTHR12157">
    <property type="entry name" value="REGULATING SYNAPTIC MEMBRANE EXOCYTOSIS PROTEIN"/>
    <property type="match status" value="1"/>
</dbReference>
<dbReference type="Pfam" id="PF22601">
    <property type="entry name" value="RIM2a_ZnF"/>
    <property type="match status" value="1"/>
</dbReference>
<dbReference type="AlphaFoldDB" id="R7V5P8"/>
<dbReference type="InterPro" id="IPR010911">
    <property type="entry name" value="Rab_BD"/>
</dbReference>
<dbReference type="InterPro" id="IPR013083">
    <property type="entry name" value="Znf_RING/FYVE/PHD"/>
</dbReference>
<dbReference type="InterPro" id="IPR054386">
    <property type="entry name" value="RIM_Znf"/>
</dbReference>
<evidence type="ECO:0000256" key="5">
    <source>
        <dbReference type="PROSITE-ProRule" id="PRU00091"/>
    </source>
</evidence>
<dbReference type="GO" id="GO:0048791">
    <property type="term" value="P:calcium ion-regulated exocytosis of neurotransmitter"/>
    <property type="evidence" value="ECO:0007669"/>
    <property type="project" value="TreeGrafter"/>
</dbReference>
<reference evidence="10 12" key="2">
    <citation type="journal article" date="2013" name="Nature">
        <title>Insights into bilaterian evolution from three spiralian genomes.</title>
        <authorList>
            <person name="Simakov O."/>
            <person name="Marletaz F."/>
            <person name="Cho S.J."/>
            <person name="Edsinger-Gonzales E."/>
            <person name="Havlak P."/>
            <person name="Hellsten U."/>
            <person name="Kuo D.H."/>
            <person name="Larsson T."/>
            <person name="Lv J."/>
            <person name="Arendt D."/>
            <person name="Savage R."/>
            <person name="Osoegawa K."/>
            <person name="de Jong P."/>
            <person name="Grimwood J."/>
            <person name="Chapman J.A."/>
            <person name="Shapiro H."/>
            <person name="Aerts A."/>
            <person name="Otillar R.P."/>
            <person name="Terry A.Y."/>
            <person name="Boore J.L."/>
            <person name="Grigoriev I.V."/>
            <person name="Lindberg D.R."/>
            <person name="Seaver E.C."/>
            <person name="Weisblat D.A."/>
            <person name="Putnam N.H."/>
            <person name="Rokhsar D.S."/>
        </authorList>
    </citation>
    <scope>NUCLEOTIDE SEQUENCE</scope>
    <source>
        <strain evidence="10 12">I ESC-2004</strain>
    </source>
</reference>
<sequence length="162" mass="18139">MSVARRPSLPPMPDLAHLTEEERSIIESVIQRQREEEEKEQEILRSLQDDFETYQASVKKLTDESRTTPVPTQTGAVCEICHKTKFADGIGHKCHYCGVRSCARCGGKMALRPNKQIWSCNLCKKKQELLVKTGQCSSGDGSLGNVASMTGPFFYSCVLLWI</sequence>
<keyword evidence="12" id="KW-1185">Reference proteome</keyword>
<feature type="region of interest" description="Disordered" evidence="7">
    <location>
        <begin position="1"/>
        <end position="21"/>
    </location>
</feature>
<dbReference type="GO" id="GO:0048167">
    <property type="term" value="P:regulation of synaptic plasticity"/>
    <property type="evidence" value="ECO:0007669"/>
    <property type="project" value="TreeGrafter"/>
</dbReference>
<evidence type="ECO:0000259" key="8">
    <source>
        <dbReference type="PROSITE" id="PS50178"/>
    </source>
</evidence>
<evidence type="ECO:0000313" key="11">
    <source>
        <dbReference type="EnsemblMetazoa" id="CapteP202548"/>
    </source>
</evidence>
<gene>
    <name evidence="10" type="ORF">CAPTEDRAFT_202548</name>
</gene>
<dbReference type="GO" id="GO:0050806">
    <property type="term" value="P:positive regulation of synaptic transmission"/>
    <property type="evidence" value="ECO:0007669"/>
    <property type="project" value="TreeGrafter"/>
</dbReference>
<proteinExistence type="predicted"/>
<dbReference type="FunFam" id="3.30.40.10:FF:000044">
    <property type="entry name" value="Regulating synaptic membrane exocytosis protein 2"/>
    <property type="match status" value="1"/>
</dbReference>
<evidence type="ECO:0000256" key="6">
    <source>
        <dbReference type="SAM" id="Coils"/>
    </source>
</evidence>
<feature type="domain" description="RabBD" evidence="9">
    <location>
        <begin position="12"/>
        <end position="69"/>
    </location>
</feature>
<evidence type="ECO:0000313" key="10">
    <source>
        <dbReference type="EMBL" id="ELU13904.1"/>
    </source>
</evidence>
<dbReference type="PANTHER" id="PTHR12157:SF21">
    <property type="entry name" value="RAB3 INTERACTING MOLECULE, ISOFORM F"/>
    <property type="match status" value="1"/>
</dbReference>
<evidence type="ECO:0000256" key="2">
    <source>
        <dbReference type="ARBA" id="ARBA00022737"/>
    </source>
</evidence>
<dbReference type="InterPro" id="IPR039032">
    <property type="entry name" value="Rim-like"/>
</dbReference>
<keyword evidence="6" id="KW-0175">Coiled coil</keyword>